<keyword evidence="1" id="KW-0479">Metal-binding</keyword>
<dbReference type="GO" id="GO:0045944">
    <property type="term" value="P:positive regulation of transcription by RNA polymerase II"/>
    <property type="evidence" value="ECO:0007669"/>
    <property type="project" value="TreeGrafter"/>
</dbReference>
<evidence type="ECO:0000256" key="1">
    <source>
        <dbReference type="ARBA" id="ARBA00022723"/>
    </source>
</evidence>
<reference evidence="7" key="1">
    <citation type="journal article" date="2020" name="J Insects Food Feed">
        <title>The yellow mealworm (Tenebrio molitor) genome: a resource for the emerging insects as food and feed industry.</title>
        <authorList>
            <person name="Eriksson T."/>
            <person name="Andere A."/>
            <person name="Kelstrup H."/>
            <person name="Emery V."/>
            <person name="Picard C."/>
        </authorList>
    </citation>
    <scope>NUCLEOTIDE SEQUENCE</scope>
    <source>
        <strain evidence="7">Stoneville</strain>
        <tissue evidence="7">Whole head</tissue>
    </source>
</reference>
<keyword evidence="2" id="KW-0677">Repeat</keyword>
<evidence type="ECO:0000256" key="3">
    <source>
        <dbReference type="ARBA" id="ARBA00022771"/>
    </source>
</evidence>
<dbReference type="EMBL" id="JABDTM020028072">
    <property type="protein sequence ID" value="KAH0809546.1"/>
    <property type="molecule type" value="Genomic_DNA"/>
</dbReference>
<reference evidence="7" key="2">
    <citation type="submission" date="2021-08" db="EMBL/GenBank/DDBJ databases">
        <authorList>
            <person name="Eriksson T."/>
        </authorList>
    </citation>
    <scope>NUCLEOTIDE SEQUENCE</scope>
    <source>
        <strain evidence="7">Stoneville</strain>
        <tissue evidence="7">Whole head</tissue>
    </source>
</reference>
<name>A0A8J6H812_TENMO</name>
<dbReference type="GO" id="GO:0008270">
    <property type="term" value="F:zinc ion binding"/>
    <property type="evidence" value="ECO:0007669"/>
    <property type="project" value="UniProtKB-KW"/>
</dbReference>
<gene>
    <name evidence="7" type="ORF">GEV33_013244</name>
</gene>
<protein>
    <recommendedName>
        <fullName evidence="6">C2H2-type domain-containing protein</fullName>
    </recommendedName>
</protein>
<dbReference type="SMART" id="SM00355">
    <property type="entry name" value="ZnF_C2H2"/>
    <property type="match status" value="6"/>
</dbReference>
<comment type="caution">
    <text evidence="7">The sequence shown here is derived from an EMBL/GenBank/DDBJ whole genome shotgun (WGS) entry which is preliminary data.</text>
</comment>
<keyword evidence="4" id="KW-0862">Zinc</keyword>
<evidence type="ECO:0000313" key="8">
    <source>
        <dbReference type="Proteomes" id="UP000719412"/>
    </source>
</evidence>
<dbReference type="Proteomes" id="UP000719412">
    <property type="component" value="Unassembled WGS sequence"/>
</dbReference>
<organism evidence="7 8">
    <name type="scientific">Tenebrio molitor</name>
    <name type="common">Yellow mealworm beetle</name>
    <dbReference type="NCBI Taxonomy" id="7067"/>
    <lineage>
        <taxon>Eukaryota</taxon>
        <taxon>Metazoa</taxon>
        <taxon>Ecdysozoa</taxon>
        <taxon>Arthropoda</taxon>
        <taxon>Hexapoda</taxon>
        <taxon>Insecta</taxon>
        <taxon>Pterygota</taxon>
        <taxon>Neoptera</taxon>
        <taxon>Endopterygota</taxon>
        <taxon>Coleoptera</taxon>
        <taxon>Polyphaga</taxon>
        <taxon>Cucujiformia</taxon>
        <taxon>Tenebrionidae</taxon>
        <taxon>Tenebrio</taxon>
    </lineage>
</organism>
<evidence type="ECO:0000256" key="4">
    <source>
        <dbReference type="ARBA" id="ARBA00022833"/>
    </source>
</evidence>
<dbReference type="PROSITE" id="PS50157">
    <property type="entry name" value="ZINC_FINGER_C2H2_2"/>
    <property type="match status" value="2"/>
</dbReference>
<dbReference type="FunFam" id="3.30.160.60:FF:002203">
    <property type="entry name" value="Zinc finger protein 142-like Protein"/>
    <property type="match status" value="2"/>
</dbReference>
<keyword evidence="3 5" id="KW-0863">Zinc-finger</keyword>
<keyword evidence="8" id="KW-1185">Reference proteome</keyword>
<dbReference type="PANTHER" id="PTHR24403:SF67">
    <property type="entry name" value="FI01116P-RELATED"/>
    <property type="match status" value="1"/>
</dbReference>
<feature type="domain" description="C2H2-type" evidence="6">
    <location>
        <begin position="133"/>
        <end position="161"/>
    </location>
</feature>
<dbReference type="Gene3D" id="3.30.160.60">
    <property type="entry name" value="Classic Zinc Finger"/>
    <property type="match status" value="3"/>
</dbReference>
<dbReference type="AlphaFoldDB" id="A0A8J6H812"/>
<accession>A0A8J6H812</accession>
<evidence type="ECO:0000259" key="6">
    <source>
        <dbReference type="PROSITE" id="PS50157"/>
    </source>
</evidence>
<dbReference type="InterPro" id="IPR036236">
    <property type="entry name" value="Znf_C2H2_sf"/>
</dbReference>
<dbReference type="SUPFAM" id="SSF57667">
    <property type="entry name" value="beta-beta-alpha zinc fingers"/>
    <property type="match status" value="2"/>
</dbReference>
<proteinExistence type="predicted"/>
<dbReference type="InterPro" id="IPR013087">
    <property type="entry name" value="Znf_C2H2_type"/>
</dbReference>
<feature type="domain" description="C2H2-type" evidence="6">
    <location>
        <begin position="101"/>
        <end position="129"/>
    </location>
</feature>
<evidence type="ECO:0000313" key="7">
    <source>
        <dbReference type="EMBL" id="KAH0809546.1"/>
    </source>
</evidence>
<sequence>MNQCPWCSFDSECEALLNNHISINHENLTLLGELDVDNKLINCLCEACKCEPQFQPLENIKTEIKEELFLDEISYEDTALIDPLKSEPTGGEIVKHINKWFTCEQCSYKSRERSNLKRHHSLKHGDGKEITWHRCEHCPYQSKQKSTLKTHMKHKHLSDDEIKWYYCEHCPYKTKTKSCLAYHQFQHAKPENIPWFQCEHCDYKAKTRGRLNKHVSELHSAPGNIKWLKCEYCPYITRRNSSLKQHALRKHARVIK</sequence>
<evidence type="ECO:0000256" key="5">
    <source>
        <dbReference type="PROSITE-ProRule" id="PRU00042"/>
    </source>
</evidence>
<evidence type="ECO:0000256" key="2">
    <source>
        <dbReference type="ARBA" id="ARBA00022737"/>
    </source>
</evidence>
<dbReference type="PANTHER" id="PTHR24403">
    <property type="entry name" value="ZINC FINGER PROTEIN"/>
    <property type="match status" value="1"/>
</dbReference>
<dbReference type="GO" id="GO:0005634">
    <property type="term" value="C:nucleus"/>
    <property type="evidence" value="ECO:0007669"/>
    <property type="project" value="TreeGrafter"/>
</dbReference>
<dbReference type="InterPro" id="IPR050688">
    <property type="entry name" value="Zinc_finger/UBP_domain"/>
</dbReference>